<gene>
    <name evidence="2" type="ordered locus">msr5877</name>
</gene>
<feature type="region of interest" description="Disordered" evidence="1">
    <location>
        <begin position="1"/>
        <end position="20"/>
    </location>
</feature>
<dbReference type="AlphaFoldDB" id="Q98AS2"/>
<evidence type="ECO:0000313" key="2">
    <source>
        <dbReference type="EMBL" id="BAB52250.1"/>
    </source>
</evidence>
<dbReference type="KEGG" id="mlo:msr5877"/>
<proteinExistence type="predicted"/>
<dbReference type="HOGENOM" id="CLU_3029276_0_0_5"/>
<dbReference type="Proteomes" id="UP000000552">
    <property type="component" value="Chromosome"/>
</dbReference>
<evidence type="ECO:0000313" key="3">
    <source>
        <dbReference type="Proteomes" id="UP000000552"/>
    </source>
</evidence>
<organism evidence="2 3">
    <name type="scientific">Mesorhizobium japonicum (strain LMG 29417 / CECT 9101 / MAFF 303099)</name>
    <name type="common">Mesorhizobium loti (strain MAFF 303099)</name>
    <dbReference type="NCBI Taxonomy" id="266835"/>
    <lineage>
        <taxon>Bacteria</taxon>
        <taxon>Pseudomonadati</taxon>
        <taxon>Pseudomonadota</taxon>
        <taxon>Alphaproteobacteria</taxon>
        <taxon>Hyphomicrobiales</taxon>
        <taxon>Phyllobacteriaceae</taxon>
        <taxon>Mesorhizobium</taxon>
    </lineage>
</organism>
<name>Q98AS2_RHILO</name>
<evidence type="ECO:0000256" key="1">
    <source>
        <dbReference type="SAM" id="MobiDB-lite"/>
    </source>
</evidence>
<dbReference type="EMBL" id="BA000012">
    <property type="protein sequence ID" value="BAB52250.1"/>
    <property type="molecule type" value="Genomic_DNA"/>
</dbReference>
<accession>Q98AS2</accession>
<sequence>MESTRRGPTPQSKMSGRFPANLLSGIETSMTRTRHVKFVSVLASSVADRFDLART</sequence>
<protein>
    <submittedName>
        <fullName evidence="2">Msr5877 protein</fullName>
    </submittedName>
</protein>
<reference evidence="2 3" key="1">
    <citation type="journal article" date="2000" name="DNA Res.">
        <title>Complete genome structure of the nitrogen-fixing symbiotic bacterium Mesorhizobium loti.</title>
        <authorList>
            <person name="Kaneko T."/>
            <person name="Nakamura Y."/>
            <person name="Sato S."/>
            <person name="Asamizu E."/>
            <person name="Kato T."/>
            <person name="Sasamoto S."/>
            <person name="Watanabe A."/>
            <person name="Idesawa K."/>
            <person name="Ishikawa A."/>
            <person name="Kawashima K."/>
            <person name="Kimura T."/>
            <person name="Kishida Y."/>
            <person name="Kiyokawa C."/>
            <person name="Kohara M."/>
            <person name="Matsumoto M."/>
            <person name="Matsuno A."/>
            <person name="Mochizuki Y."/>
            <person name="Nakayama S."/>
            <person name="Nakazaki N."/>
            <person name="Shimpo S."/>
            <person name="Sugimoto M."/>
            <person name="Takeuchi C."/>
            <person name="Yamada M."/>
            <person name="Tabata S."/>
        </authorList>
    </citation>
    <scope>NUCLEOTIDE SEQUENCE [LARGE SCALE GENOMIC DNA]</scope>
    <source>
        <strain evidence="3">LMG 29417 / CECT 9101 / MAFF 303099</strain>
    </source>
</reference>